<evidence type="ECO:0000313" key="2">
    <source>
        <dbReference type="Proteomes" id="UP001220207"/>
    </source>
</evidence>
<dbReference type="Proteomes" id="UP001220207">
    <property type="component" value="Unassembled WGS sequence"/>
</dbReference>
<gene>
    <name evidence="1" type="ORF">KDL27_26090</name>
</gene>
<dbReference type="EMBL" id="JAGSOW010000024">
    <property type="protein sequence ID" value="MDC3739258.1"/>
    <property type="molecule type" value="Genomic_DNA"/>
</dbReference>
<dbReference type="RefSeq" id="WP_198706363.1">
    <property type="nucleotide sequence ID" value="NZ_JAGSOW010000024.1"/>
</dbReference>
<dbReference type="PROSITE" id="PS51257">
    <property type="entry name" value="PROKAR_LIPOPROTEIN"/>
    <property type="match status" value="1"/>
</dbReference>
<sequence length="111" mass="12146">MKVLIVAAAMAMLMGCVNKQQEQQDIEAAKAQQAVADDAQCQSYGAKPGSDAYLGCRMQLDAQRAQSGEIRRQRALQLLINGQQPQRVYQMPGQTNCTSTTYGETTTTNCR</sequence>
<dbReference type="AlphaFoldDB" id="A0AB35JVA9"/>
<name>A0AB35JVA9_PSESY</name>
<organism evidence="1 2">
    <name type="scientific">Pseudomonas syringae pv. syringae</name>
    <dbReference type="NCBI Taxonomy" id="321"/>
    <lineage>
        <taxon>Bacteria</taxon>
        <taxon>Pseudomonadati</taxon>
        <taxon>Pseudomonadota</taxon>
        <taxon>Gammaproteobacteria</taxon>
        <taxon>Pseudomonadales</taxon>
        <taxon>Pseudomonadaceae</taxon>
        <taxon>Pseudomonas</taxon>
        <taxon>Pseudomonas syringae</taxon>
    </lineage>
</organism>
<comment type="caution">
    <text evidence="1">The sequence shown here is derived from an EMBL/GenBank/DDBJ whole genome shotgun (WGS) entry which is preliminary data.</text>
</comment>
<reference evidence="1" key="1">
    <citation type="submission" date="2021-04" db="EMBL/GenBank/DDBJ databases">
        <title>Genome Sequence and Comparative Genome Analysis of Pseudomonas syringae pv. syringae strains EC33 and LMG5496 isolated from Citrus plants from Tunisia and Greece.</title>
        <authorList>
            <person name="Abdellatif E."/>
            <person name="Baeyen S."/>
        </authorList>
    </citation>
    <scope>NUCLEOTIDE SEQUENCE</scope>
    <source>
        <strain evidence="1">LMG 5496</strain>
    </source>
</reference>
<accession>A0AB35JVA9</accession>
<evidence type="ECO:0008006" key="3">
    <source>
        <dbReference type="Google" id="ProtNLM"/>
    </source>
</evidence>
<protein>
    <recommendedName>
        <fullName evidence="3">Lipoprotein</fullName>
    </recommendedName>
</protein>
<proteinExistence type="predicted"/>
<evidence type="ECO:0000313" key="1">
    <source>
        <dbReference type="EMBL" id="MDC3739258.1"/>
    </source>
</evidence>